<feature type="transmembrane region" description="Helical" evidence="10">
    <location>
        <begin position="336"/>
        <end position="355"/>
    </location>
</feature>
<sequence>MVHPPQWRRIYHQTLTLTYKNLLVFYKSPIVTLLRALILPVALTLIFCLLKNIKNPNDDDHYGISQDGALVMDLPVAISNAPSQRLVFALNGIRNNELNDTVKSIMADPKMKGFDTQLVDDPEMLFDVCKQSIYGSSDCFASVIFTAFDEARAEYIIAMDDDAVRNTPFNYRTQQSIFTERLLPLQWAIDSHIGNFASQQKPIVKTWGGYFSIPDIAMAPREQNYWLSLVSIFVAPLFTFILLCLTHHVSTFVAGEKQSAVTELMTAQGVSLTPRILSYLISFCILYCPGMIVSSILLGEILFPVTPTGLIFILTLFATISFVTFSNFIGLMFTKAHLAGLCTSVLAFSVGIVTIEQTMRETRSPGLMTALSLIFPPYAWATLIRDVAAAESMKQSFPDERVRESQQGCISGMTKVDSGSSIQFSQDGYSFGLCPQNNVLWDALTVNEHISIWKRLKTAGNPVSVVKEEDVIAECDLAGKAHSAAGTLSGGQKRRLQLAIGFCGGSKVCCIDEASSGLDPLSRRNIWNIIQQGRQHRTAILTTHFLDEADVLADHIVIMCQGRLVCQGTSIALKTQYGDSYRISVNAGAQDDRGITWKAATSTEATKKVIELEQQGTDSACNITFPTLEQVFLRTTSQFNTTVQENGGDGIVGEGNTGATDPPTVIEKDEAVEAEHQGGLDLDVGRSIGVLRQIAVLFRKRYLLLRQRSGWFVYGINLLTPIVVAAALSKFLYSWKPLPTCEGNFQRFMNPKGIEILPIENQRLPPFSGHPGAILGPGKEFQGPVQDELFAASLAWVYESNTQNPVEMAALAVGNRKFVPAQNSFADAMNNSQGLAGFGLYAPTPENSIFFHDVTPDLSGSRLSAFSLLTNRIANSTATQKARHLSTRMRLMRHVESHHDWRNLPISMLLVIALVGAVSTASIYPVYERISNVRALQYSNGVSPFALWVAYLLFDTQFIFVEGLIVWGTLFVNPVNSIWYRPDCIFGAVILFGIASYLGTYLMSSLFRRAGFALAFGAHALLLFLYFIAYVLNQFFTDADSRHDAYNQIHNSLGLIAPAANLARALFLGMNTFDVLCGKYGDADTSNPYAYVRYGGVYANFVYQIIFLAIALGAYEYGSAEWFRQLLWWRRVRIPSSNDGDDIPGAYDMGDSILLVPPKTATATATPANKGSAPILQVDGVSKLFGRTYAAQNVTLSISANETLALLGGNGAGKTTVINMIRGEMKPDAGDIYVDGISVLRQTRNARLHIGVCPQDDAVDNLTVRQTLEFYAAVKGLKRIRENVDQVMTALDILRFGDVRARALSGGTRRKLTVAIALLGNPPLLLLDEPSTSQDAGAKRNLWRALKRVRTNRAILLTTHSMEEAEALASNVAIMRTKLLASGTLISLNETYGGAYRLRGARCTTVGSDTARAAVRKVFAQLGLHAMNYADMNGIVQFFIKYDRRYLGRILYAMEEMKVGNISGGSESTGDVGLATSSSENGGQAKIFEDYTLTEPTLEELFMNVVTGY</sequence>
<name>A0A8H6E6C4_PETAA</name>
<dbReference type="InterPro" id="IPR017871">
    <property type="entry name" value="ABC_transporter-like_CS"/>
</dbReference>
<feature type="transmembrane region" description="Helical" evidence="10">
    <location>
        <begin position="1053"/>
        <end position="1071"/>
    </location>
</feature>
<evidence type="ECO:0000256" key="10">
    <source>
        <dbReference type="SAM" id="Phobius"/>
    </source>
</evidence>
<accession>A0A8H6E6C4</accession>
<evidence type="ECO:0000256" key="8">
    <source>
        <dbReference type="ARBA" id="ARBA00022989"/>
    </source>
</evidence>
<dbReference type="SUPFAM" id="SSF52540">
    <property type="entry name" value="P-loop containing nucleoside triphosphate hydrolases"/>
    <property type="match status" value="2"/>
</dbReference>
<keyword evidence="5" id="KW-0677">Repeat</keyword>
<feature type="transmembrane region" description="Helical" evidence="10">
    <location>
        <begin position="276"/>
        <end position="298"/>
    </location>
</feature>
<evidence type="ECO:0000256" key="6">
    <source>
        <dbReference type="ARBA" id="ARBA00022741"/>
    </source>
</evidence>
<keyword evidence="3" id="KW-0813">Transport</keyword>
<dbReference type="Pfam" id="PF00005">
    <property type="entry name" value="ABC_tran"/>
    <property type="match status" value="2"/>
</dbReference>
<dbReference type="GO" id="GO:0140359">
    <property type="term" value="F:ABC-type transporter activity"/>
    <property type="evidence" value="ECO:0007669"/>
    <property type="project" value="InterPro"/>
</dbReference>
<keyword evidence="9 10" id="KW-0472">Membrane</keyword>
<keyword evidence="6" id="KW-0547">Nucleotide-binding</keyword>
<feature type="transmembrane region" description="Helical" evidence="10">
    <location>
        <begin position="225"/>
        <end position="249"/>
    </location>
</feature>
<dbReference type="InterPro" id="IPR003593">
    <property type="entry name" value="AAA+_ATPase"/>
</dbReference>
<evidence type="ECO:0000259" key="11">
    <source>
        <dbReference type="PROSITE" id="PS50893"/>
    </source>
</evidence>
<dbReference type="SMART" id="SM00382">
    <property type="entry name" value="AAA"/>
    <property type="match status" value="1"/>
</dbReference>
<keyword evidence="13" id="KW-1185">Reference proteome</keyword>
<evidence type="ECO:0000256" key="3">
    <source>
        <dbReference type="ARBA" id="ARBA00022448"/>
    </source>
</evidence>
<dbReference type="GO" id="GO:0005524">
    <property type="term" value="F:ATP binding"/>
    <property type="evidence" value="ECO:0007669"/>
    <property type="project" value="UniProtKB-KW"/>
</dbReference>
<dbReference type="EMBL" id="SPNV01000110">
    <property type="protein sequence ID" value="KAF5861061.1"/>
    <property type="molecule type" value="Genomic_DNA"/>
</dbReference>
<dbReference type="InterPro" id="IPR003439">
    <property type="entry name" value="ABC_transporter-like_ATP-bd"/>
</dbReference>
<dbReference type="PROSITE" id="PS00211">
    <property type="entry name" value="ABC_TRANSPORTER_1"/>
    <property type="match status" value="1"/>
</dbReference>
<evidence type="ECO:0000313" key="12">
    <source>
        <dbReference type="EMBL" id="KAF5861061.1"/>
    </source>
</evidence>
<evidence type="ECO:0000256" key="4">
    <source>
        <dbReference type="ARBA" id="ARBA00022692"/>
    </source>
</evidence>
<evidence type="ECO:0000256" key="2">
    <source>
        <dbReference type="ARBA" id="ARBA00008869"/>
    </source>
</evidence>
<keyword evidence="8 10" id="KW-1133">Transmembrane helix</keyword>
<feature type="domain" description="ABC transporter" evidence="11">
    <location>
        <begin position="362"/>
        <end position="586"/>
    </location>
</feature>
<dbReference type="PROSITE" id="PS50893">
    <property type="entry name" value="ABC_TRANSPORTER_2"/>
    <property type="match status" value="2"/>
</dbReference>
<dbReference type="Pfam" id="PF12698">
    <property type="entry name" value="ABC2_membrane_3"/>
    <property type="match status" value="2"/>
</dbReference>
<feature type="transmembrane region" description="Helical" evidence="10">
    <location>
        <begin position="1091"/>
        <end position="1115"/>
    </location>
</feature>
<feature type="transmembrane region" description="Helical" evidence="10">
    <location>
        <begin position="30"/>
        <end position="50"/>
    </location>
</feature>
<protein>
    <recommendedName>
        <fullName evidence="11">ABC transporter domain-containing protein</fullName>
    </recommendedName>
</protein>
<dbReference type="InterPro" id="IPR027417">
    <property type="entry name" value="P-loop_NTPase"/>
</dbReference>
<dbReference type="GO" id="GO:0016887">
    <property type="term" value="F:ATP hydrolysis activity"/>
    <property type="evidence" value="ECO:0007669"/>
    <property type="project" value="InterPro"/>
</dbReference>
<gene>
    <name evidence="12" type="ORF">ETB97_000750</name>
</gene>
<proteinExistence type="inferred from homology"/>
<evidence type="ECO:0000256" key="9">
    <source>
        <dbReference type="ARBA" id="ARBA00023136"/>
    </source>
</evidence>
<feature type="transmembrane region" description="Helical" evidence="10">
    <location>
        <begin position="310"/>
        <end position="330"/>
    </location>
</feature>
<comment type="similarity">
    <text evidence="2">Belongs to the ABC transporter superfamily. ABCA family.</text>
</comment>
<comment type="caution">
    <text evidence="12">The sequence shown here is derived from an EMBL/GenBank/DDBJ whole genome shotgun (WGS) entry which is preliminary data.</text>
</comment>
<dbReference type="Proteomes" id="UP000541154">
    <property type="component" value="Unassembled WGS sequence"/>
</dbReference>
<evidence type="ECO:0000256" key="7">
    <source>
        <dbReference type="ARBA" id="ARBA00022840"/>
    </source>
</evidence>
<dbReference type="Gene3D" id="3.40.50.300">
    <property type="entry name" value="P-loop containing nucleotide triphosphate hydrolases"/>
    <property type="match status" value="2"/>
</dbReference>
<dbReference type="InterPro" id="IPR026082">
    <property type="entry name" value="ABCA"/>
</dbReference>
<feature type="domain" description="ABC transporter" evidence="11">
    <location>
        <begin position="1176"/>
        <end position="1401"/>
    </location>
</feature>
<dbReference type="GO" id="GO:0016020">
    <property type="term" value="C:membrane"/>
    <property type="evidence" value="ECO:0007669"/>
    <property type="project" value="UniProtKB-SubCell"/>
</dbReference>
<dbReference type="PANTHER" id="PTHR19229:SF36">
    <property type="entry name" value="ATP-BINDING CASSETTE SUB-FAMILY A MEMBER 2"/>
    <property type="match status" value="1"/>
</dbReference>
<organism evidence="12 13">
    <name type="scientific">Petromyces alliaceus</name>
    <name type="common">Aspergillus alliaceus</name>
    <dbReference type="NCBI Taxonomy" id="209559"/>
    <lineage>
        <taxon>Eukaryota</taxon>
        <taxon>Fungi</taxon>
        <taxon>Dikarya</taxon>
        <taxon>Ascomycota</taxon>
        <taxon>Pezizomycotina</taxon>
        <taxon>Eurotiomycetes</taxon>
        <taxon>Eurotiomycetidae</taxon>
        <taxon>Eurotiales</taxon>
        <taxon>Aspergillaceae</taxon>
        <taxon>Aspergillus</taxon>
        <taxon>Aspergillus subgen. Circumdati</taxon>
    </lineage>
</organism>
<feature type="transmembrane region" description="Helical" evidence="10">
    <location>
        <begin position="711"/>
        <end position="733"/>
    </location>
</feature>
<dbReference type="InterPro" id="IPR013525">
    <property type="entry name" value="ABC2_TM"/>
</dbReference>
<evidence type="ECO:0000313" key="13">
    <source>
        <dbReference type="Proteomes" id="UP000541154"/>
    </source>
</evidence>
<evidence type="ECO:0000256" key="1">
    <source>
        <dbReference type="ARBA" id="ARBA00004141"/>
    </source>
</evidence>
<keyword evidence="7" id="KW-0067">ATP-binding</keyword>
<reference evidence="12 13" key="1">
    <citation type="submission" date="2019-04" db="EMBL/GenBank/DDBJ databases">
        <title>Aspergillus burnettii sp. nov., novel species from soil in southeast Queensland.</title>
        <authorList>
            <person name="Gilchrist C.L.M."/>
            <person name="Pitt J.I."/>
            <person name="Lange L."/>
            <person name="Lacey H.J."/>
            <person name="Vuong D."/>
            <person name="Midgley D.J."/>
            <person name="Greenfield P."/>
            <person name="Bradbury M."/>
            <person name="Lacey E."/>
            <person name="Busk P.K."/>
            <person name="Pilgaard B."/>
            <person name="Chooi Y.H."/>
            <person name="Piggott A.M."/>
        </authorList>
    </citation>
    <scope>NUCLEOTIDE SEQUENCE [LARGE SCALE GENOMIC DNA]</scope>
    <source>
        <strain evidence="12 13">FRR 5400</strain>
    </source>
</reference>
<keyword evidence="4 10" id="KW-0812">Transmembrane</keyword>
<evidence type="ECO:0000256" key="5">
    <source>
        <dbReference type="ARBA" id="ARBA00022737"/>
    </source>
</evidence>
<dbReference type="GO" id="GO:0005319">
    <property type="term" value="F:lipid transporter activity"/>
    <property type="evidence" value="ECO:0007669"/>
    <property type="project" value="TreeGrafter"/>
</dbReference>
<feature type="transmembrane region" description="Helical" evidence="10">
    <location>
        <begin position="984"/>
        <end position="1004"/>
    </location>
</feature>
<feature type="transmembrane region" description="Helical" evidence="10">
    <location>
        <begin position="947"/>
        <end position="972"/>
    </location>
</feature>
<feature type="transmembrane region" description="Helical" evidence="10">
    <location>
        <begin position="1010"/>
        <end position="1032"/>
    </location>
</feature>
<feature type="transmembrane region" description="Helical" evidence="10">
    <location>
        <begin position="906"/>
        <end position="927"/>
    </location>
</feature>
<comment type="subcellular location">
    <subcellularLocation>
        <location evidence="1">Membrane</location>
        <topology evidence="1">Multi-pass membrane protein</topology>
    </subcellularLocation>
</comment>
<dbReference type="PANTHER" id="PTHR19229">
    <property type="entry name" value="ATP-BINDING CASSETTE TRANSPORTER SUBFAMILY A ABCA"/>
    <property type="match status" value="1"/>
</dbReference>
<dbReference type="CDD" id="cd03263">
    <property type="entry name" value="ABC_subfamily_A"/>
    <property type="match status" value="1"/>
</dbReference>